<dbReference type="InterPro" id="IPR007527">
    <property type="entry name" value="Znf_SWIM"/>
</dbReference>
<dbReference type="AlphaFoldDB" id="A0A0F8WVR4"/>
<organism evidence="3">
    <name type="scientific">marine sediment metagenome</name>
    <dbReference type="NCBI Taxonomy" id="412755"/>
    <lineage>
        <taxon>unclassified sequences</taxon>
        <taxon>metagenomes</taxon>
        <taxon>ecological metagenomes</taxon>
    </lineage>
</organism>
<dbReference type="PROSITE" id="PS50966">
    <property type="entry name" value="ZF_SWIM"/>
    <property type="match status" value="1"/>
</dbReference>
<evidence type="ECO:0000256" key="1">
    <source>
        <dbReference type="SAM" id="MobiDB-lite"/>
    </source>
</evidence>
<comment type="caution">
    <text evidence="3">The sequence shown here is derived from an EMBL/GenBank/DDBJ whole genome shotgun (WGS) entry which is preliminary data.</text>
</comment>
<feature type="region of interest" description="Disordered" evidence="1">
    <location>
        <begin position="81"/>
        <end position="106"/>
    </location>
</feature>
<proteinExistence type="predicted"/>
<dbReference type="GO" id="GO:0008270">
    <property type="term" value="F:zinc ion binding"/>
    <property type="evidence" value="ECO:0007669"/>
    <property type="project" value="InterPro"/>
</dbReference>
<feature type="compositionally biased region" description="Basic and acidic residues" evidence="1">
    <location>
        <begin position="94"/>
        <end position="106"/>
    </location>
</feature>
<dbReference type="EMBL" id="LAZR01062799">
    <property type="protein sequence ID" value="KKK60778.1"/>
    <property type="molecule type" value="Genomic_DNA"/>
</dbReference>
<evidence type="ECO:0000313" key="3">
    <source>
        <dbReference type="EMBL" id="KKK60778.1"/>
    </source>
</evidence>
<sequence length="106" mass="12580">MTHYFFHNVSAGKYRVSKMDDNFDLVDTYNMILNEHHTTCNCPAWKTLCKHLRYLKEWIAQPIEVRHRMHFNDKTNLWELPPEGLDPDEDVVDASERYLDKTKGGP</sequence>
<feature type="domain" description="SWIM-type" evidence="2">
    <location>
        <begin position="29"/>
        <end position="60"/>
    </location>
</feature>
<name>A0A0F8WVR4_9ZZZZ</name>
<gene>
    <name evidence="3" type="ORF">LCGC14_3020960</name>
</gene>
<protein>
    <recommendedName>
        <fullName evidence="2">SWIM-type domain-containing protein</fullName>
    </recommendedName>
</protein>
<evidence type="ECO:0000259" key="2">
    <source>
        <dbReference type="PROSITE" id="PS50966"/>
    </source>
</evidence>
<reference evidence="3" key="1">
    <citation type="journal article" date="2015" name="Nature">
        <title>Complex archaea that bridge the gap between prokaryotes and eukaryotes.</title>
        <authorList>
            <person name="Spang A."/>
            <person name="Saw J.H."/>
            <person name="Jorgensen S.L."/>
            <person name="Zaremba-Niedzwiedzka K."/>
            <person name="Martijn J."/>
            <person name="Lind A.E."/>
            <person name="van Eijk R."/>
            <person name="Schleper C."/>
            <person name="Guy L."/>
            <person name="Ettema T.J."/>
        </authorList>
    </citation>
    <scope>NUCLEOTIDE SEQUENCE</scope>
</reference>
<accession>A0A0F8WVR4</accession>